<evidence type="ECO:0000256" key="8">
    <source>
        <dbReference type="PIRSR" id="PIRSR500134-1"/>
    </source>
</evidence>
<sequence>MKVSVIGMGYVGLVATCALANSGHEVIGIEKDVNKLTKLRQGKCPIFEQGLDELLQKLISENRIAFSSGIEAVNGSDIVMLAVGTPAMPNGRVDLSQVYGVVSELVKVLDTPTILVMKSTVPPGTGESICQRYLKNTKVPIAYISNPEFLREGQALKDWYYPDRIVIGGDDDSAIEQVKRLYGDIDAPILVMGITSAEMVKYASNAFLATKISFINEIANLCELVGADIDEVAPAVGMDSRIGKEFLRAGLGYGGSCFPKDTKGLDYVSVFKGYNFRLLKAVIEVNTNQRIRAVRKLERALDGLAGKHVAILGLAFKPGTDDIREAPSLDIIPLLLVEGATVTAYDPLATENARKVLPPDVKFADNPYDCIEGAQAVLLATEWPEFSQLDWLQARTRMKSPYVILDGRNALEKDELNRLGFQYYGIGR</sequence>
<evidence type="ECO:0000313" key="13">
    <source>
        <dbReference type="Proteomes" id="UP000197032"/>
    </source>
</evidence>
<keyword evidence="4 7" id="KW-0560">Oxidoreductase</keyword>
<proteinExistence type="inferred from homology"/>
<dbReference type="SUPFAM" id="SSF52413">
    <property type="entry name" value="UDP-glucose/GDP-mannose dehydrogenase C-terminal domain"/>
    <property type="match status" value="1"/>
</dbReference>
<name>A0A1Z5HWX9_9FIRM</name>
<keyword evidence="5 7" id="KW-0520">NAD</keyword>
<dbReference type="PANTHER" id="PTHR43750">
    <property type="entry name" value="UDP-GLUCOSE 6-DEHYDROGENASE TUAD"/>
    <property type="match status" value="1"/>
</dbReference>
<dbReference type="PIRSF" id="PIRSF500134">
    <property type="entry name" value="UDPglc_DH_bac"/>
    <property type="match status" value="1"/>
</dbReference>
<evidence type="ECO:0000313" key="12">
    <source>
        <dbReference type="EMBL" id="GAW94039.1"/>
    </source>
</evidence>
<keyword evidence="13" id="KW-1185">Reference proteome</keyword>
<dbReference type="InterPro" id="IPR036291">
    <property type="entry name" value="NAD(P)-bd_dom_sf"/>
</dbReference>
<dbReference type="AlphaFoldDB" id="A0A1Z5HWX9"/>
<dbReference type="InterPro" id="IPR017476">
    <property type="entry name" value="UDP-Glc/GDP-Man"/>
</dbReference>
<dbReference type="InterPro" id="IPR036220">
    <property type="entry name" value="UDP-Glc/GDP-Man_DH_C_sf"/>
</dbReference>
<dbReference type="InterPro" id="IPR001732">
    <property type="entry name" value="UDP-Glc/GDP-Man_DH_N"/>
</dbReference>
<dbReference type="SUPFAM" id="SSF51735">
    <property type="entry name" value="NAD(P)-binding Rossmann-fold domains"/>
    <property type="match status" value="1"/>
</dbReference>
<feature type="binding site" evidence="9">
    <location>
        <position position="317"/>
    </location>
    <ligand>
        <name>substrate</name>
    </ligand>
</feature>
<evidence type="ECO:0000259" key="11">
    <source>
        <dbReference type="SMART" id="SM00984"/>
    </source>
</evidence>
<dbReference type="Pfam" id="PF03721">
    <property type="entry name" value="UDPG_MGDP_dh_N"/>
    <property type="match status" value="1"/>
</dbReference>
<dbReference type="GO" id="GO:0006065">
    <property type="term" value="P:UDP-glucuronate biosynthetic process"/>
    <property type="evidence" value="ECO:0007669"/>
    <property type="project" value="UniProtKB-UniPathway"/>
</dbReference>
<evidence type="ECO:0000256" key="3">
    <source>
        <dbReference type="ARBA" id="ARBA00012954"/>
    </source>
</evidence>
<evidence type="ECO:0000256" key="7">
    <source>
        <dbReference type="PIRNR" id="PIRNR000124"/>
    </source>
</evidence>
<dbReference type="SMART" id="SM00984">
    <property type="entry name" value="UDPG_MGDP_dh_C"/>
    <property type="match status" value="1"/>
</dbReference>
<organism evidence="12 13">
    <name type="scientific">Calderihabitans maritimus</name>
    <dbReference type="NCBI Taxonomy" id="1246530"/>
    <lineage>
        <taxon>Bacteria</taxon>
        <taxon>Bacillati</taxon>
        <taxon>Bacillota</taxon>
        <taxon>Clostridia</taxon>
        <taxon>Neomoorellales</taxon>
        <taxon>Calderihabitantaceae</taxon>
        <taxon>Calderihabitans</taxon>
    </lineage>
</organism>
<dbReference type="GO" id="GO:0051287">
    <property type="term" value="F:NAD binding"/>
    <property type="evidence" value="ECO:0007669"/>
    <property type="project" value="InterPro"/>
</dbReference>
<feature type="binding site" evidence="10">
    <location>
        <position position="120"/>
    </location>
    <ligand>
        <name>NAD(+)</name>
        <dbReference type="ChEBI" id="CHEBI:57540"/>
    </ligand>
</feature>
<dbReference type="GO" id="GO:0000271">
    <property type="term" value="P:polysaccharide biosynthetic process"/>
    <property type="evidence" value="ECO:0007669"/>
    <property type="project" value="InterPro"/>
</dbReference>
<dbReference type="PANTHER" id="PTHR43750:SF3">
    <property type="entry name" value="UDP-GLUCOSE 6-DEHYDROGENASE TUAD"/>
    <property type="match status" value="1"/>
</dbReference>
<dbReference type="Pfam" id="PF03720">
    <property type="entry name" value="UDPG_MGDP_dh_C"/>
    <property type="match status" value="1"/>
</dbReference>
<dbReference type="InterPro" id="IPR008927">
    <property type="entry name" value="6-PGluconate_DH-like_C_sf"/>
</dbReference>
<feature type="binding site" evidence="9">
    <location>
        <position position="254"/>
    </location>
    <ligand>
        <name>substrate</name>
    </ligand>
</feature>
<evidence type="ECO:0000256" key="6">
    <source>
        <dbReference type="ARBA" id="ARBA00047473"/>
    </source>
</evidence>
<dbReference type="PIRSF" id="PIRSF000124">
    <property type="entry name" value="UDPglc_GDPman_dh"/>
    <property type="match status" value="1"/>
</dbReference>
<comment type="similarity">
    <text evidence="2 7">Belongs to the UDP-glucose/GDP-mannose dehydrogenase family.</text>
</comment>
<evidence type="ECO:0000256" key="2">
    <source>
        <dbReference type="ARBA" id="ARBA00006601"/>
    </source>
</evidence>
<feature type="binding site" evidence="9">
    <location>
        <begin position="246"/>
        <end position="250"/>
    </location>
    <ligand>
        <name>substrate</name>
    </ligand>
</feature>
<feature type="binding site" evidence="9">
    <location>
        <begin position="149"/>
        <end position="152"/>
    </location>
    <ligand>
        <name>substrate</name>
    </ligand>
</feature>
<protein>
    <recommendedName>
        <fullName evidence="3 7">UDP-glucose 6-dehydrogenase</fullName>
        <ecNumber evidence="3 7">1.1.1.22</ecNumber>
    </recommendedName>
</protein>
<feature type="binding site" evidence="10">
    <location>
        <position position="85"/>
    </location>
    <ligand>
        <name>NAD(+)</name>
        <dbReference type="ChEBI" id="CHEBI:57540"/>
    </ligand>
</feature>
<evidence type="ECO:0000256" key="5">
    <source>
        <dbReference type="ARBA" id="ARBA00023027"/>
    </source>
</evidence>
<dbReference type="Gene3D" id="3.40.50.720">
    <property type="entry name" value="NAD(P)-binding Rossmann-like Domain"/>
    <property type="match status" value="2"/>
</dbReference>
<dbReference type="SUPFAM" id="SSF48179">
    <property type="entry name" value="6-phosphogluconate dehydrogenase C-terminal domain-like"/>
    <property type="match status" value="1"/>
</dbReference>
<feature type="active site" description="Nucleophile" evidence="8">
    <location>
        <position position="257"/>
    </location>
</feature>
<dbReference type="Proteomes" id="UP000197032">
    <property type="component" value="Unassembled WGS sequence"/>
</dbReference>
<feature type="binding site" evidence="10">
    <location>
        <position position="260"/>
    </location>
    <ligand>
        <name>NAD(+)</name>
        <dbReference type="ChEBI" id="CHEBI:57540"/>
    </ligand>
</feature>
<dbReference type="InterPro" id="IPR014027">
    <property type="entry name" value="UDP-Glc/GDP-Man_DH_C"/>
</dbReference>
<gene>
    <name evidence="12" type="ORF">KKC1_31580</name>
</gene>
<evidence type="ECO:0000256" key="10">
    <source>
        <dbReference type="PIRSR" id="PIRSR500134-3"/>
    </source>
</evidence>
<dbReference type="EC" id="1.1.1.22" evidence="3 7"/>
<dbReference type="InterPro" id="IPR028357">
    <property type="entry name" value="UDPglc_DH_bac"/>
</dbReference>
<reference evidence="13" key="1">
    <citation type="journal article" date="2017" name="Appl. Environ. Microbiol.">
        <title>Genomic Analysis of Calderihabitans maritimus KKC1, a Thermophilic, Hydrogenogenic, Carboxydotrophic Bacterium Isolated from Marine Sediment.</title>
        <authorList>
            <person name="Omae K."/>
            <person name="Yoneda Y."/>
            <person name="Fukuyama Y."/>
            <person name="Yoshida T."/>
            <person name="Sako Y."/>
        </authorList>
    </citation>
    <scope>NUCLEOTIDE SEQUENCE [LARGE SCALE GENOMIC DNA]</scope>
    <source>
        <strain evidence="13">KKC1</strain>
    </source>
</reference>
<dbReference type="NCBIfam" id="TIGR03026">
    <property type="entry name" value="NDP-sugDHase"/>
    <property type="match status" value="1"/>
</dbReference>
<dbReference type="UniPathway" id="UPA00038">
    <property type="reaction ID" value="UER00491"/>
</dbReference>
<accession>A0A1Z5HWX9</accession>
<feature type="binding site" evidence="10">
    <location>
        <position position="324"/>
    </location>
    <ligand>
        <name>NAD(+)</name>
        <dbReference type="ChEBI" id="CHEBI:57540"/>
    </ligand>
</feature>
<comment type="pathway">
    <text evidence="1">Nucleotide-sugar biosynthesis; UDP-alpha-D-glucuronate biosynthesis; UDP-alpha-D-glucuronate from UDP-alpha-D-glucose: step 1/1.</text>
</comment>
<feature type="domain" description="UDP-glucose/GDP-mannose dehydrogenase C-terminal" evidence="11">
    <location>
        <begin position="310"/>
        <end position="413"/>
    </location>
</feature>
<dbReference type="Pfam" id="PF00984">
    <property type="entry name" value="UDPG_MGDP_dh"/>
    <property type="match status" value="1"/>
</dbReference>
<comment type="catalytic activity">
    <reaction evidence="6 7">
        <text>UDP-alpha-D-glucose + 2 NAD(+) + H2O = UDP-alpha-D-glucuronate + 2 NADH + 3 H(+)</text>
        <dbReference type="Rhea" id="RHEA:23596"/>
        <dbReference type="ChEBI" id="CHEBI:15377"/>
        <dbReference type="ChEBI" id="CHEBI:15378"/>
        <dbReference type="ChEBI" id="CHEBI:57540"/>
        <dbReference type="ChEBI" id="CHEBI:57945"/>
        <dbReference type="ChEBI" id="CHEBI:58052"/>
        <dbReference type="ChEBI" id="CHEBI:58885"/>
        <dbReference type="EC" id="1.1.1.22"/>
    </reaction>
</comment>
<dbReference type="RefSeq" id="WP_192868268.1">
    <property type="nucleotide sequence ID" value="NZ_BDGJ01000197.1"/>
</dbReference>
<feature type="binding site" evidence="9">
    <location>
        <position position="201"/>
    </location>
    <ligand>
        <name>substrate</name>
    </ligand>
</feature>
<dbReference type="Gene3D" id="1.20.5.100">
    <property type="entry name" value="Cytochrome c1, transmembrane anchor, C-terminal"/>
    <property type="match status" value="1"/>
</dbReference>
<dbReference type="GO" id="GO:0003979">
    <property type="term" value="F:UDP-glucose 6-dehydrogenase activity"/>
    <property type="evidence" value="ECO:0007669"/>
    <property type="project" value="UniProtKB-EC"/>
</dbReference>
<feature type="binding site" evidence="10">
    <location>
        <position position="152"/>
    </location>
    <ligand>
        <name>NAD(+)</name>
        <dbReference type="ChEBI" id="CHEBI:57540"/>
    </ligand>
</feature>
<feature type="binding site" evidence="10">
    <location>
        <position position="35"/>
    </location>
    <ligand>
        <name>NAD(+)</name>
        <dbReference type="ChEBI" id="CHEBI:57540"/>
    </ligand>
</feature>
<dbReference type="InterPro" id="IPR014026">
    <property type="entry name" value="UDP-Glc/GDP-Man_DH_dimer"/>
</dbReference>
<dbReference type="EMBL" id="BDGJ01000197">
    <property type="protein sequence ID" value="GAW94039.1"/>
    <property type="molecule type" value="Genomic_DNA"/>
</dbReference>
<evidence type="ECO:0000256" key="9">
    <source>
        <dbReference type="PIRSR" id="PIRSR500134-2"/>
    </source>
</evidence>
<evidence type="ECO:0000256" key="1">
    <source>
        <dbReference type="ARBA" id="ARBA00004701"/>
    </source>
</evidence>
<comment type="caution">
    <text evidence="12">The sequence shown here is derived from an EMBL/GenBank/DDBJ whole genome shotgun (WGS) entry which is preliminary data.</text>
</comment>
<evidence type="ECO:0000256" key="4">
    <source>
        <dbReference type="ARBA" id="ARBA00023002"/>
    </source>
</evidence>